<keyword evidence="2 3" id="KW-0040">ANK repeat</keyword>
<protein>
    <submittedName>
        <fullName evidence="4">Ankyrin repeat domain-containing protein</fullName>
    </submittedName>
</protein>
<gene>
    <name evidence="4" type="ORF">QEK83_000110</name>
</gene>
<accession>A0AAI9FXG5</accession>
<dbReference type="PANTHER" id="PTHR24136:SF15">
    <property type="entry name" value="ANK_REP_REGION DOMAIN-CONTAINING PROTEIN"/>
    <property type="match status" value="1"/>
</dbReference>
<dbReference type="SMART" id="SM00248">
    <property type="entry name" value="ANK"/>
    <property type="match status" value="3"/>
</dbReference>
<dbReference type="Proteomes" id="UP001214521">
    <property type="component" value="Unassembled WGS sequence"/>
</dbReference>
<dbReference type="Gene3D" id="1.25.40.20">
    <property type="entry name" value="Ankyrin repeat-containing domain"/>
    <property type="match status" value="1"/>
</dbReference>
<dbReference type="PROSITE" id="PS50297">
    <property type="entry name" value="ANK_REP_REGION"/>
    <property type="match status" value="2"/>
</dbReference>
<organism evidence="4 5">
    <name type="scientific">Stenotrophomonas maltophilia</name>
    <name type="common">Pseudomonas maltophilia</name>
    <name type="synonym">Xanthomonas maltophilia</name>
    <dbReference type="NCBI Taxonomy" id="40324"/>
    <lineage>
        <taxon>Bacteria</taxon>
        <taxon>Pseudomonadati</taxon>
        <taxon>Pseudomonadota</taxon>
        <taxon>Gammaproteobacteria</taxon>
        <taxon>Lysobacterales</taxon>
        <taxon>Lysobacteraceae</taxon>
        <taxon>Stenotrophomonas</taxon>
        <taxon>Stenotrophomonas maltophilia group</taxon>
    </lineage>
</organism>
<evidence type="ECO:0000256" key="3">
    <source>
        <dbReference type="PROSITE-ProRule" id="PRU00023"/>
    </source>
</evidence>
<feature type="repeat" description="ANK" evidence="3">
    <location>
        <begin position="43"/>
        <end position="75"/>
    </location>
</feature>
<evidence type="ECO:0000313" key="4">
    <source>
        <dbReference type="EMBL" id="EKT4439517.1"/>
    </source>
</evidence>
<dbReference type="PROSITE" id="PS50088">
    <property type="entry name" value="ANK_REPEAT"/>
    <property type="match status" value="2"/>
</dbReference>
<evidence type="ECO:0000256" key="2">
    <source>
        <dbReference type="ARBA" id="ARBA00023043"/>
    </source>
</evidence>
<dbReference type="PANTHER" id="PTHR24136">
    <property type="entry name" value="SOWAH (DROSOPHILA) HOMOLOG"/>
    <property type="match status" value="1"/>
</dbReference>
<sequence length="208" mass="22936">MGNSETELNMFEHKLDLALRNDDVEYVQKMIGDGLELNWLNSDGESLLSAAVYHEAHNVIHELIASGADVNIKDKDWHGDGCDTPLNAAARINDIEVVRLLIDAGAKVNHQGKFGSTPLHNTDCGECQKLLVENGADPSINNNDGLTADDLNAVRVADRVFFGKDYNQAVGSMNLDLGAEQRALEQRSVLQQAIEDEPRNRQSVTRRM</sequence>
<reference evidence="4" key="1">
    <citation type="submission" date="2022-07" db="EMBL/GenBank/DDBJ databases">
        <authorList>
            <consortium name="Clinical and Environmental Microbiology Branch: Whole genome sequencing antimicrobial resistance pathogens in the healthcare setting"/>
        </authorList>
    </citation>
    <scope>NUCLEOTIDE SEQUENCE</scope>
    <source>
        <strain evidence="4">Stenotrophomonas_maltophilia_2021CK-00905</strain>
    </source>
</reference>
<comment type="caution">
    <text evidence="4">The sequence shown here is derived from an EMBL/GenBank/DDBJ whole genome shotgun (WGS) entry which is preliminary data.</text>
</comment>
<evidence type="ECO:0000313" key="5">
    <source>
        <dbReference type="Proteomes" id="UP001214521"/>
    </source>
</evidence>
<dbReference type="AlphaFoldDB" id="A0AAI9FXG5"/>
<dbReference type="SUPFAM" id="SSF48403">
    <property type="entry name" value="Ankyrin repeat"/>
    <property type="match status" value="1"/>
</dbReference>
<dbReference type="InterPro" id="IPR051573">
    <property type="entry name" value="Ankyrin-SOCS_box_domain"/>
</dbReference>
<evidence type="ECO:0000256" key="1">
    <source>
        <dbReference type="ARBA" id="ARBA00022737"/>
    </source>
</evidence>
<proteinExistence type="predicted"/>
<dbReference type="InterPro" id="IPR036770">
    <property type="entry name" value="Ankyrin_rpt-contain_sf"/>
</dbReference>
<dbReference type="EMBL" id="ABLOMU010000001">
    <property type="protein sequence ID" value="EKT4439517.1"/>
    <property type="molecule type" value="Genomic_DNA"/>
</dbReference>
<dbReference type="GO" id="GO:0016567">
    <property type="term" value="P:protein ubiquitination"/>
    <property type="evidence" value="ECO:0007669"/>
    <property type="project" value="TreeGrafter"/>
</dbReference>
<dbReference type="GO" id="GO:0045732">
    <property type="term" value="P:positive regulation of protein catabolic process"/>
    <property type="evidence" value="ECO:0007669"/>
    <property type="project" value="TreeGrafter"/>
</dbReference>
<feature type="repeat" description="ANK" evidence="3">
    <location>
        <begin position="81"/>
        <end position="113"/>
    </location>
</feature>
<name>A0AAI9FXG5_STEMA</name>
<dbReference type="Pfam" id="PF12796">
    <property type="entry name" value="Ank_2"/>
    <property type="match status" value="1"/>
</dbReference>
<dbReference type="InterPro" id="IPR002110">
    <property type="entry name" value="Ankyrin_rpt"/>
</dbReference>
<keyword evidence="1" id="KW-0677">Repeat</keyword>